<keyword evidence="1" id="KW-0812">Transmembrane</keyword>
<dbReference type="AlphaFoldDB" id="A0A0F9KWX1"/>
<evidence type="ECO:0000313" key="2">
    <source>
        <dbReference type="EMBL" id="KKM86849.1"/>
    </source>
</evidence>
<reference evidence="2" key="1">
    <citation type="journal article" date="2015" name="Nature">
        <title>Complex archaea that bridge the gap between prokaryotes and eukaryotes.</title>
        <authorList>
            <person name="Spang A."/>
            <person name="Saw J.H."/>
            <person name="Jorgensen S.L."/>
            <person name="Zaremba-Niedzwiedzka K."/>
            <person name="Martijn J."/>
            <person name="Lind A.E."/>
            <person name="van Eijk R."/>
            <person name="Schleper C."/>
            <person name="Guy L."/>
            <person name="Ettema T.J."/>
        </authorList>
    </citation>
    <scope>NUCLEOTIDE SEQUENCE</scope>
</reference>
<comment type="caution">
    <text evidence="2">The sequence shown here is derived from an EMBL/GenBank/DDBJ whole genome shotgun (WGS) entry which is preliminary data.</text>
</comment>
<organism evidence="2">
    <name type="scientific">marine sediment metagenome</name>
    <dbReference type="NCBI Taxonomy" id="412755"/>
    <lineage>
        <taxon>unclassified sequences</taxon>
        <taxon>metagenomes</taxon>
        <taxon>ecological metagenomes</taxon>
    </lineage>
</organism>
<accession>A0A0F9KWX1</accession>
<feature type="transmembrane region" description="Helical" evidence="1">
    <location>
        <begin position="818"/>
        <end position="837"/>
    </location>
</feature>
<dbReference type="EMBL" id="LAZR01007191">
    <property type="protein sequence ID" value="KKM86849.1"/>
    <property type="molecule type" value="Genomic_DNA"/>
</dbReference>
<keyword evidence="1" id="KW-1133">Transmembrane helix</keyword>
<feature type="transmembrane region" description="Helical" evidence="1">
    <location>
        <begin position="704"/>
        <end position="722"/>
    </location>
</feature>
<feature type="transmembrane region" description="Helical" evidence="1">
    <location>
        <begin position="743"/>
        <end position="762"/>
    </location>
</feature>
<gene>
    <name evidence="2" type="ORF">LCGC14_1274880</name>
</gene>
<protein>
    <recommendedName>
        <fullName evidence="3">Large polyvalent protein associated domain-containing protein</fullName>
    </recommendedName>
</protein>
<name>A0A0F9KWX1_9ZZZZ</name>
<keyword evidence="1" id="KW-0472">Membrane</keyword>
<sequence>MSDDDRTSPKEKITKKEKDIDKLANACIQSFADEGIDLRISQDAKDRFLKEAKRLADEEDNFDVVNSLNQVRISVIEQIRKENAETARRAMLTEDAVRRFEKNLPDATPSNQLLIFLDAAFNGDPGTGLSANLRQKEQVNFWLNALMSGIEKIISYGDYAGDLQLQRDIAVVAYTKEGSDQAKELFKTISDVYERMRVRLNNQGVEIGRVEEYVFKQVHLAEKMQRYADDPFENLKIITTLMKRHRSEGWAKEGFEIAFKRWNDYLLPKLNMKRTFWDNKISPEGVDKIQRGIFRTLTNGFKSEKDPANEERELANVGNGSLATRLAYSRFYHFSDADGLIAYNEKFGNGTVADGIYEGITSLAKKIALLKDFGPNPNATFNKIIRISRSKRVPNRILKRAEGMFSLLSGNGNIPVTQGVAATGRAIRAFTTAADLGMVLFSSVSTDLLTKATEIRNTTGVNFISAALRSLEPFYKYVAGTGKQTRKDFLDIMTVNQEVRAGLIIDRWGASGDKWTTQAGLMSKFLKTTGLPAWDRLNKETVNMTLSRFIDTQKNKTFDKLTPTFRKTLLRFKIDKDAWNYYRVNSQEIQGKDFIGPTNNMSSESPSFLKYAKTQGLDSPTQLQKDNLLDDLHFRMSALFMTHADSSIVTPSLLERWWRTLGTPPGTVLGELVRNFSQFKVFSLAFSRRFFSPLFGNIRRKEPWAWTSLITVMAGLWVAGAHTLELKRLLEGREPSSINTTHFAIAAFLQGGGLGFYGNWLLGNHTEYGQGLLSTSLEGASGQVIDDAFSLITSPLHDGNTRGALRTVVSRDIPLMNLWYANAAFKYLFLFSLLNFIDPGYVQRKQAKRTGEDNGPYIVAPSHALDPFGSL</sequence>
<evidence type="ECO:0008006" key="3">
    <source>
        <dbReference type="Google" id="ProtNLM"/>
    </source>
</evidence>
<proteinExistence type="predicted"/>
<evidence type="ECO:0000256" key="1">
    <source>
        <dbReference type="SAM" id="Phobius"/>
    </source>
</evidence>